<dbReference type="AlphaFoldDB" id="F8Q780"/>
<name>F8Q780_SERL3</name>
<feature type="region of interest" description="Disordered" evidence="1">
    <location>
        <begin position="1"/>
        <end position="49"/>
    </location>
</feature>
<dbReference type="EMBL" id="GL945485">
    <property type="protein sequence ID" value="EGN95418.1"/>
    <property type="molecule type" value="Genomic_DNA"/>
</dbReference>
<proteinExistence type="predicted"/>
<evidence type="ECO:0000313" key="3">
    <source>
        <dbReference type="Proteomes" id="UP000008063"/>
    </source>
</evidence>
<dbReference type="InParanoid" id="F8Q780"/>
<evidence type="ECO:0000256" key="1">
    <source>
        <dbReference type="SAM" id="MobiDB-lite"/>
    </source>
</evidence>
<evidence type="ECO:0000313" key="2">
    <source>
        <dbReference type="EMBL" id="EGN95418.1"/>
    </source>
</evidence>
<sequence length="132" mass="14808">MERERDRNNSGGQASVADRKATPNQGSRVLRKFKKSQTRSDTLGSAVPPHQLPEDFRICLEVIESGVLDGHAKLSEGLKKRYDEQYPLSHIFQGYATYVLHLERALEQVDNALSTASAAKKPKNQDSAEWLK</sequence>
<reference evidence="3" key="1">
    <citation type="journal article" date="2011" name="Science">
        <title>The plant cell wall-decomposing machinery underlies the functional diversity of forest fungi.</title>
        <authorList>
            <person name="Eastwood D.C."/>
            <person name="Floudas D."/>
            <person name="Binder M."/>
            <person name="Majcherczyk A."/>
            <person name="Schneider P."/>
            <person name="Aerts A."/>
            <person name="Asiegbu F.O."/>
            <person name="Baker S.E."/>
            <person name="Barry K."/>
            <person name="Bendiksby M."/>
            <person name="Blumentritt M."/>
            <person name="Coutinho P.M."/>
            <person name="Cullen D."/>
            <person name="de Vries R.P."/>
            <person name="Gathman A."/>
            <person name="Goodell B."/>
            <person name="Henrissat B."/>
            <person name="Ihrmark K."/>
            <person name="Kauserud H."/>
            <person name="Kohler A."/>
            <person name="LaButti K."/>
            <person name="Lapidus A."/>
            <person name="Lavin J.L."/>
            <person name="Lee Y.-H."/>
            <person name="Lindquist E."/>
            <person name="Lilly W."/>
            <person name="Lucas S."/>
            <person name="Morin E."/>
            <person name="Murat C."/>
            <person name="Oguiza J.A."/>
            <person name="Park J."/>
            <person name="Pisabarro A.G."/>
            <person name="Riley R."/>
            <person name="Rosling A."/>
            <person name="Salamov A."/>
            <person name="Schmidt O."/>
            <person name="Schmutz J."/>
            <person name="Skrede I."/>
            <person name="Stenlid J."/>
            <person name="Wiebenga A."/>
            <person name="Xie X."/>
            <person name="Kuees U."/>
            <person name="Hibbett D.S."/>
            <person name="Hoffmeister D."/>
            <person name="Hoegberg N."/>
            <person name="Martin F."/>
            <person name="Grigoriev I.V."/>
            <person name="Watkinson S.C."/>
        </authorList>
    </citation>
    <scope>NUCLEOTIDE SEQUENCE [LARGE SCALE GENOMIC DNA]</scope>
    <source>
        <strain evidence="3">strain S7.3</strain>
    </source>
</reference>
<dbReference type="OMA" id="NQDSAEW"/>
<organism evidence="3">
    <name type="scientific">Serpula lacrymans var. lacrymans (strain S7.3)</name>
    <name type="common">Dry rot fungus</name>
    <dbReference type="NCBI Taxonomy" id="936435"/>
    <lineage>
        <taxon>Eukaryota</taxon>
        <taxon>Fungi</taxon>
        <taxon>Dikarya</taxon>
        <taxon>Basidiomycota</taxon>
        <taxon>Agaricomycotina</taxon>
        <taxon>Agaricomycetes</taxon>
        <taxon>Agaricomycetidae</taxon>
        <taxon>Boletales</taxon>
        <taxon>Coniophorineae</taxon>
        <taxon>Serpulaceae</taxon>
        <taxon>Serpula</taxon>
    </lineage>
</organism>
<feature type="non-terminal residue" evidence="2">
    <location>
        <position position="132"/>
    </location>
</feature>
<gene>
    <name evidence="2" type="ORF">SERLA73DRAFT_60544</name>
</gene>
<dbReference type="Proteomes" id="UP000008063">
    <property type="component" value="Unassembled WGS sequence"/>
</dbReference>
<protein>
    <submittedName>
        <fullName evidence="2">Uncharacterized protein</fullName>
    </submittedName>
</protein>
<dbReference type="OrthoDB" id="1716625at2759"/>
<accession>F8Q780</accession>
<dbReference type="HOGENOM" id="CLU_158361_0_0_1"/>
<keyword evidence="3" id="KW-1185">Reference proteome</keyword>
<dbReference type="STRING" id="936435.F8Q780"/>